<organism evidence="2 3">
    <name type="scientific">Plastoroseomonas hellenica</name>
    <dbReference type="NCBI Taxonomy" id="2687306"/>
    <lineage>
        <taxon>Bacteria</taxon>
        <taxon>Pseudomonadati</taxon>
        <taxon>Pseudomonadota</taxon>
        <taxon>Alphaproteobacteria</taxon>
        <taxon>Acetobacterales</taxon>
        <taxon>Acetobacteraceae</taxon>
        <taxon>Plastoroseomonas</taxon>
    </lineage>
</organism>
<dbReference type="InterPro" id="IPR010331">
    <property type="entry name" value="ExoD"/>
</dbReference>
<accession>A0ABS5F3V1</accession>
<dbReference type="Proteomes" id="UP001196870">
    <property type="component" value="Unassembled WGS sequence"/>
</dbReference>
<gene>
    <name evidence="2" type="ORF">GXW71_22735</name>
</gene>
<sequence length="141" mass="15358">MLSDIGPTPITLDHVLHKPISPRSLAQRRFEPRRLRAIVTRVVPVLRWLERIVRPRWTTPFQTTKRVVGAAVALLALALLVPVPLSNLVPAVAMGLVAIAYVEEDGLLLSVALMIVAVLLATGGLLLWEAASTTGWIESAF</sequence>
<feature type="transmembrane region" description="Helical" evidence="1">
    <location>
        <begin position="72"/>
        <end position="101"/>
    </location>
</feature>
<dbReference type="EMBL" id="JAAGBB010000031">
    <property type="protein sequence ID" value="MBR0667194.1"/>
    <property type="molecule type" value="Genomic_DNA"/>
</dbReference>
<name>A0ABS5F3V1_9PROT</name>
<keyword evidence="1" id="KW-1133">Transmembrane helix</keyword>
<dbReference type="PANTHER" id="PTHR41795:SF1">
    <property type="entry name" value="EXOPOLYSACCHARIDE SYNTHESIS PROTEIN"/>
    <property type="match status" value="1"/>
</dbReference>
<comment type="caution">
    <text evidence="2">The sequence shown here is derived from an EMBL/GenBank/DDBJ whole genome shotgun (WGS) entry which is preliminary data.</text>
</comment>
<keyword evidence="1" id="KW-0472">Membrane</keyword>
<keyword evidence="1" id="KW-0812">Transmembrane</keyword>
<keyword evidence="3" id="KW-1185">Reference proteome</keyword>
<protein>
    <submittedName>
        <fullName evidence="2">Exopolysaccharide biosynthesis protein</fullName>
    </submittedName>
</protein>
<dbReference type="Pfam" id="PF06055">
    <property type="entry name" value="ExoD"/>
    <property type="match status" value="1"/>
</dbReference>
<feature type="transmembrane region" description="Helical" evidence="1">
    <location>
        <begin position="107"/>
        <end position="128"/>
    </location>
</feature>
<evidence type="ECO:0000313" key="2">
    <source>
        <dbReference type="EMBL" id="MBR0667194.1"/>
    </source>
</evidence>
<evidence type="ECO:0000256" key="1">
    <source>
        <dbReference type="SAM" id="Phobius"/>
    </source>
</evidence>
<proteinExistence type="predicted"/>
<evidence type="ECO:0000313" key="3">
    <source>
        <dbReference type="Proteomes" id="UP001196870"/>
    </source>
</evidence>
<dbReference type="PANTHER" id="PTHR41795">
    <property type="entry name" value="EXOPOLYSACCHARIDE SYNTHESIS PROTEIN"/>
    <property type="match status" value="1"/>
</dbReference>
<reference evidence="3" key="1">
    <citation type="journal article" date="2021" name="Syst. Appl. Microbiol.">
        <title>Roseomonas hellenica sp. nov., isolated from roots of wild-growing Alkanna tinctoria.</title>
        <authorList>
            <person name="Rat A."/>
            <person name="Naranjo H.D."/>
            <person name="Lebbe L."/>
            <person name="Cnockaert M."/>
            <person name="Krigas N."/>
            <person name="Grigoriadou K."/>
            <person name="Maloupa E."/>
            <person name="Willems A."/>
        </authorList>
    </citation>
    <scope>NUCLEOTIDE SEQUENCE [LARGE SCALE GENOMIC DNA]</scope>
    <source>
        <strain evidence="3">LMG 31523</strain>
    </source>
</reference>